<feature type="domain" description="AprE-like beta-barrel" evidence="11">
    <location>
        <begin position="404"/>
        <end position="496"/>
    </location>
</feature>
<dbReference type="AlphaFoldDB" id="B1XZ07"/>
<evidence type="ECO:0000259" key="11">
    <source>
        <dbReference type="Pfam" id="PF26002"/>
    </source>
</evidence>
<organism evidence="12 13">
    <name type="scientific">Leptothrix cholodnii (strain ATCC 51168 / LMG 8142 / SP-6)</name>
    <name type="common">Leptothrix discophora (strain SP-6)</name>
    <dbReference type="NCBI Taxonomy" id="395495"/>
    <lineage>
        <taxon>Bacteria</taxon>
        <taxon>Pseudomonadati</taxon>
        <taxon>Pseudomonadota</taxon>
        <taxon>Betaproteobacteria</taxon>
        <taxon>Burkholderiales</taxon>
        <taxon>Sphaerotilaceae</taxon>
        <taxon>Leptothrix</taxon>
    </lineage>
</organism>
<keyword evidence="3 9" id="KW-0813">Transport</keyword>
<dbReference type="GO" id="GO:0015031">
    <property type="term" value="P:protein transport"/>
    <property type="evidence" value="ECO:0007669"/>
    <property type="project" value="InterPro"/>
</dbReference>
<evidence type="ECO:0000256" key="4">
    <source>
        <dbReference type="ARBA" id="ARBA00022475"/>
    </source>
</evidence>
<keyword evidence="13" id="KW-1185">Reference proteome</keyword>
<evidence type="ECO:0000256" key="6">
    <source>
        <dbReference type="ARBA" id="ARBA00022692"/>
    </source>
</evidence>
<dbReference type="HOGENOM" id="CLU_023976_8_0_4"/>
<dbReference type="GO" id="GO:0005886">
    <property type="term" value="C:plasma membrane"/>
    <property type="evidence" value="ECO:0007669"/>
    <property type="project" value="UniProtKB-SubCell"/>
</dbReference>
<dbReference type="PANTHER" id="PTHR30386">
    <property type="entry name" value="MEMBRANE FUSION SUBUNIT OF EMRAB-TOLC MULTIDRUG EFFLUX PUMP"/>
    <property type="match status" value="1"/>
</dbReference>
<comment type="similarity">
    <text evidence="2 9">Belongs to the membrane fusion protein (MFP) (TC 8.A.1) family.</text>
</comment>
<feature type="transmembrane region" description="Helical" evidence="9">
    <location>
        <begin position="145"/>
        <end position="163"/>
    </location>
</feature>
<dbReference type="SUPFAM" id="SSF111369">
    <property type="entry name" value="HlyD-like secretion proteins"/>
    <property type="match status" value="1"/>
</dbReference>
<protein>
    <recommendedName>
        <fullName evidence="9">Membrane fusion protein (MFP) family protein</fullName>
    </recommendedName>
</protein>
<dbReference type="KEGG" id="lch:Lcho_1759"/>
<keyword evidence="4 9" id="KW-1003">Cell membrane</keyword>
<evidence type="ECO:0000313" key="13">
    <source>
        <dbReference type="Proteomes" id="UP000001693"/>
    </source>
</evidence>
<keyword evidence="8 9" id="KW-0472">Membrane</keyword>
<dbReference type="NCBIfam" id="TIGR01843">
    <property type="entry name" value="type_I_hlyD"/>
    <property type="match status" value="1"/>
</dbReference>
<dbReference type="InterPro" id="IPR050739">
    <property type="entry name" value="MFP"/>
</dbReference>
<dbReference type="InterPro" id="IPR058982">
    <property type="entry name" value="Beta-barrel_AprE"/>
</dbReference>
<name>B1XZ07_LEPCP</name>
<reference evidence="12 13" key="1">
    <citation type="submission" date="2008-03" db="EMBL/GenBank/DDBJ databases">
        <title>Complete sequence of Leptothrix cholodnii SP-6.</title>
        <authorList>
            <consortium name="US DOE Joint Genome Institute"/>
            <person name="Copeland A."/>
            <person name="Lucas S."/>
            <person name="Lapidus A."/>
            <person name="Glavina del Rio T."/>
            <person name="Dalin E."/>
            <person name="Tice H."/>
            <person name="Bruce D."/>
            <person name="Goodwin L."/>
            <person name="Pitluck S."/>
            <person name="Chertkov O."/>
            <person name="Brettin T."/>
            <person name="Detter J.C."/>
            <person name="Han C."/>
            <person name="Kuske C.R."/>
            <person name="Schmutz J."/>
            <person name="Larimer F."/>
            <person name="Land M."/>
            <person name="Hauser L."/>
            <person name="Kyrpides N."/>
            <person name="Lykidis A."/>
            <person name="Emerson D."/>
            <person name="Richardson P."/>
        </authorList>
    </citation>
    <scope>NUCLEOTIDE SEQUENCE [LARGE SCALE GENOMIC DNA]</scope>
    <source>
        <strain evidence="13">ATCC 51168 / LMG 8142 / SP-6</strain>
    </source>
</reference>
<evidence type="ECO:0000256" key="10">
    <source>
        <dbReference type="SAM" id="MobiDB-lite"/>
    </source>
</evidence>
<evidence type="ECO:0000256" key="8">
    <source>
        <dbReference type="ARBA" id="ARBA00023136"/>
    </source>
</evidence>
<evidence type="ECO:0000256" key="3">
    <source>
        <dbReference type="ARBA" id="ARBA00022448"/>
    </source>
</evidence>
<sequence length="518" mass="56938">MARRTANPWPWLQARLQACLPARWRRVQAEPVENPSAPARSPDAPAAKPRKPVGIRRGGPGRRATDVDRQEPLMGLEAELAALRRGEPVPPGSAAPTPQPAAAARAATPAGAQVTRIHPGRVMRGDAEFLEGVREAQVNEGTPRALWVLYLLCAIVVSVLVWATRAQIDVVTKAEGKVVPDAREQVIASLEGGILRALHVREGAIVEAGDELVQLDPTRMVAQQNEGQARQTAMRGTVARLQAEVHGRPLVFPPEVRVDTAVVAAETEAYNARRRLLDEAVTVTRRSISLIDNELGMATYMSEQGLMSEVEVMRLRRQRNDLQIQVQERINRFRQDASTELLRLRTELTLIGEQQVVKEDALKRTVLKSPLRGIVKNIRINTLGGVVPAGGAIMEIVPITDRVLVEARIKPADIGFIQLGMPAEIKLSAYEYYTYGGLKGTIEYLSPDALTDERGGPDSSYYRARIRTDASHLRGKGDRALAVLPGMVANVEIRTGDRTVMEFLLKPMLKGSEAFRER</sequence>
<evidence type="ECO:0000256" key="1">
    <source>
        <dbReference type="ARBA" id="ARBA00004377"/>
    </source>
</evidence>
<dbReference type="RefSeq" id="WP_012346787.1">
    <property type="nucleotide sequence ID" value="NC_010524.1"/>
</dbReference>
<dbReference type="eggNOG" id="COG0845">
    <property type="taxonomic scope" value="Bacteria"/>
</dbReference>
<feature type="compositionally biased region" description="Low complexity" evidence="10">
    <location>
        <begin position="35"/>
        <end position="47"/>
    </location>
</feature>
<keyword evidence="5 9" id="KW-0997">Cell inner membrane</keyword>
<proteinExistence type="inferred from homology"/>
<dbReference type="EMBL" id="CP001013">
    <property type="protein sequence ID" value="ACB34026.1"/>
    <property type="molecule type" value="Genomic_DNA"/>
</dbReference>
<evidence type="ECO:0000313" key="12">
    <source>
        <dbReference type="EMBL" id="ACB34026.1"/>
    </source>
</evidence>
<accession>B1XZ07</accession>
<evidence type="ECO:0000256" key="9">
    <source>
        <dbReference type="RuleBase" id="RU365093"/>
    </source>
</evidence>
<dbReference type="InterPro" id="IPR010129">
    <property type="entry name" value="T1SS_HlyD"/>
</dbReference>
<dbReference type="Pfam" id="PF26002">
    <property type="entry name" value="Beta-barrel_AprE"/>
    <property type="match status" value="1"/>
</dbReference>
<evidence type="ECO:0000256" key="5">
    <source>
        <dbReference type="ARBA" id="ARBA00022519"/>
    </source>
</evidence>
<dbReference type="STRING" id="395495.Lcho_1759"/>
<keyword evidence="7 9" id="KW-1133">Transmembrane helix</keyword>
<feature type="region of interest" description="Disordered" evidence="10">
    <location>
        <begin position="30"/>
        <end position="69"/>
    </location>
</feature>
<gene>
    <name evidence="12" type="ordered locus">Lcho_1759</name>
</gene>
<keyword evidence="6 9" id="KW-0812">Transmembrane</keyword>
<comment type="subcellular location">
    <subcellularLocation>
        <location evidence="1 9">Cell inner membrane</location>
        <topology evidence="1 9">Single-pass membrane protein</topology>
    </subcellularLocation>
</comment>
<dbReference type="Proteomes" id="UP000001693">
    <property type="component" value="Chromosome"/>
</dbReference>
<dbReference type="PRINTS" id="PR01490">
    <property type="entry name" value="RTXTOXIND"/>
</dbReference>
<dbReference type="Gene3D" id="2.40.50.100">
    <property type="match status" value="1"/>
</dbReference>
<dbReference type="PANTHER" id="PTHR30386:SF26">
    <property type="entry name" value="TRANSPORT PROTEIN COMB"/>
    <property type="match status" value="1"/>
</dbReference>
<evidence type="ECO:0000256" key="2">
    <source>
        <dbReference type="ARBA" id="ARBA00009477"/>
    </source>
</evidence>
<evidence type="ECO:0000256" key="7">
    <source>
        <dbReference type="ARBA" id="ARBA00022989"/>
    </source>
</evidence>
<dbReference type="Gene3D" id="2.40.30.170">
    <property type="match status" value="1"/>
</dbReference>